<dbReference type="RefSeq" id="WP_258433886.1">
    <property type="nucleotide sequence ID" value="NZ_JANSGW010000018.1"/>
</dbReference>
<protein>
    <submittedName>
        <fullName evidence="1">Uncharacterized protein</fullName>
    </submittedName>
</protein>
<reference evidence="1" key="1">
    <citation type="submission" date="2022-09" db="EMBL/GenBank/DDBJ databases">
        <title>Genome analysis and characterization of larvicidal activity of Brevibacillus strains.</title>
        <authorList>
            <person name="Patrusheva E.V."/>
            <person name="Izotova A.O."/>
            <person name="Toshchakov S.V."/>
            <person name="Sineoky S.P."/>
        </authorList>
    </citation>
    <scope>NUCLEOTIDE SEQUENCE</scope>
    <source>
        <strain evidence="1">VKPM_B-13247</strain>
    </source>
</reference>
<gene>
    <name evidence="1" type="ORF">O0554_14315</name>
</gene>
<comment type="caution">
    <text evidence="1">The sequence shown here is derived from an EMBL/GenBank/DDBJ whole genome shotgun (WGS) entry which is preliminary data.</text>
</comment>
<proteinExistence type="predicted"/>
<accession>A0AAP3GBH2</accession>
<evidence type="ECO:0000313" key="2">
    <source>
        <dbReference type="Proteomes" id="UP001077662"/>
    </source>
</evidence>
<dbReference type="Proteomes" id="UP001077662">
    <property type="component" value="Unassembled WGS sequence"/>
</dbReference>
<name>A0AAP3GBH2_BRELA</name>
<dbReference type="AlphaFoldDB" id="A0AAP3GBH2"/>
<sequence>MPKTFEIECNGEATEHEVGVQIHDLRDSYGYVITEINILPLTFLLRFGDGKVGEWR</sequence>
<organism evidence="1 2">
    <name type="scientific">Brevibacillus laterosporus</name>
    <name type="common">Bacillus laterosporus</name>
    <dbReference type="NCBI Taxonomy" id="1465"/>
    <lineage>
        <taxon>Bacteria</taxon>
        <taxon>Bacillati</taxon>
        <taxon>Bacillota</taxon>
        <taxon>Bacilli</taxon>
        <taxon>Bacillales</taxon>
        <taxon>Paenibacillaceae</taxon>
        <taxon>Brevibacillus</taxon>
    </lineage>
</organism>
<dbReference type="EMBL" id="JAPTNE010000018">
    <property type="protein sequence ID" value="MCZ0808067.1"/>
    <property type="molecule type" value="Genomic_DNA"/>
</dbReference>
<evidence type="ECO:0000313" key="1">
    <source>
        <dbReference type="EMBL" id="MCZ0808067.1"/>
    </source>
</evidence>